<dbReference type="Proteomes" id="UP000584670">
    <property type="component" value="Unassembled WGS sequence"/>
</dbReference>
<feature type="compositionally biased region" description="Polar residues" evidence="1">
    <location>
        <begin position="14"/>
        <end position="33"/>
    </location>
</feature>
<proteinExistence type="predicted"/>
<evidence type="ECO:0000256" key="1">
    <source>
        <dbReference type="SAM" id="MobiDB-lite"/>
    </source>
</evidence>
<reference evidence="2 3" key="1">
    <citation type="submission" date="2020-08" db="EMBL/GenBank/DDBJ databases">
        <title>Streptomyces sp. PSKA01 genome sequencing and assembly.</title>
        <authorList>
            <person name="Mandal S."/>
            <person name="Maiti P.K."/>
            <person name="Das P."/>
        </authorList>
    </citation>
    <scope>NUCLEOTIDE SEQUENCE [LARGE SCALE GENOMIC DNA]</scope>
    <source>
        <strain evidence="2 3">PSKA01</strain>
    </source>
</reference>
<feature type="region of interest" description="Disordered" evidence="1">
    <location>
        <begin position="1"/>
        <end position="56"/>
    </location>
</feature>
<sequence length="56" mass="5848">MASTLVAKGHPAFGQNNGLHVTLQPDGSLTSWIDESPAPPDQPQPDVPDTAARQAD</sequence>
<dbReference type="EMBL" id="JACMSF010000115">
    <property type="protein sequence ID" value="MBC2908146.1"/>
    <property type="molecule type" value="Genomic_DNA"/>
</dbReference>
<dbReference type="AlphaFoldDB" id="A0A7X1JCB7"/>
<gene>
    <name evidence="2" type="ORF">H4N64_42985</name>
</gene>
<accession>A0A7X1JCB7</accession>
<organism evidence="2 3">
    <name type="scientific">Streptomyces cupreus</name>
    <dbReference type="NCBI Taxonomy" id="2759956"/>
    <lineage>
        <taxon>Bacteria</taxon>
        <taxon>Bacillati</taxon>
        <taxon>Actinomycetota</taxon>
        <taxon>Actinomycetes</taxon>
        <taxon>Kitasatosporales</taxon>
        <taxon>Streptomycetaceae</taxon>
        <taxon>Streptomyces</taxon>
    </lineage>
</organism>
<comment type="caution">
    <text evidence="2">The sequence shown here is derived from an EMBL/GenBank/DDBJ whole genome shotgun (WGS) entry which is preliminary data.</text>
</comment>
<protein>
    <submittedName>
        <fullName evidence="2">Uncharacterized protein</fullName>
    </submittedName>
</protein>
<feature type="compositionally biased region" description="Low complexity" evidence="1">
    <location>
        <begin position="47"/>
        <end position="56"/>
    </location>
</feature>
<keyword evidence="3" id="KW-1185">Reference proteome</keyword>
<name>A0A7X1JCB7_9ACTN</name>
<feature type="compositionally biased region" description="Pro residues" evidence="1">
    <location>
        <begin position="37"/>
        <end position="46"/>
    </location>
</feature>
<evidence type="ECO:0000313" key="3">
    <source>
        <dbReference type="Proteomes" id="UP000584670"/>
    </source>
</evidence>
<dbReference type="RefSeq" id="WP_186288065.1">
    <property type="nucleotide sequence ID" value="NZ_JACMSF010000115.1"/>
</dbReference>
<evidence type="ECO:0000313" key="2">
    <source>
        <dbReference type="EMBL" id="MBC2908146.1"/>
    </source>
</evidence>